<reference evidence="8" key="1">
    <citation type="submission" date="2016-10" db="EMBL/GenBank/DDBJ databases">
        <authorList>
            <person name="Varghese N."/>
            <person name="Submissions S."/>
        </authorList>
    </citation>
    <scope>NUCLEOTIDE SEQUENCE [LARGE SCALE GENOMIC DNA]</scope>
    <source>
        <strain evidence="8">DSM 4771</strain>
    </source>
</reference>
<evidence type="ECO:0000256" key="2">
    <source>
        <dbReference type="ARBA" id="ARBA00023015"/>
    </source>
</evidence>
<accession>A0A1G8V686</accession>
<dbReference type="GO" id="GO:0030246">
    <property type="term" value="F:carbohydrate binding"/>
    <property type="evidence" value="ECO:0007669"/>
    <property type="project" value="InterPro"/>
</dbReference>
<dbReference type="AlphaFoldDB" id="A0A1G8V686"/>
<keyword evidence="2" id="KW-0805">Transcription regulation</keyword>
<feature type="domain" description="Sugar-binding" evidence="5">
    <location>
        <begin position="94"/>
        <end position="337"/>
    </location>
</feature>
<dbReference type="PANTHER" id="PTHR34294:SF5">
    <property type="entry name" value="CENTRAL GLYCOLYTIC GENES REGULATOR"/>
    <property type="match status" value="1"/>
</dbReference>
<proteinExistence type="inferred from homology"/>
<dbReference type="Gene3D" id="3.40.50.1360">
    <property type="match status" value="1"/>
</dbReference>
<name>A0A1G8V686_9BACI</name>
<evidence type="ECO:0000256" key="1">
    <source>
        <dbReference type="ARBA" id="ARBA00010466"/>
    </source>
</evidence>
<evidence type="ECO:0000259" key="5">
    <source>
        <dbReference type="Pfam" id="PF04198"/>
    </source>
</evidence>
<gene>
    <name evidence="7" type="ORF">SAMN04490247_2528</name>
</gene>
<keyword evidence="4" id="KW-0804">Transcription</keyword>
<keyword evidence="3" id="KW-0238">DNA-binding</keyword>
<evidence type="ECO:0000313" key="8">
    <source>
        <dbReference type="Proteomes" id="UP000199225"/>
    </source>
</evidence>
<dbReference type="STRING" id="86666.SAMN04490247_2528"/>
<evidence type="ECO:0000313" key="7">
    <source>
        <dbReference type="EMBL" id="SDJ61561.1"/>
    </source>
</evidence>
<evidence type="ECO:0000256" key="3">
    <source>
        <dbReference type="ARBA" id="ARBA00023125"/>
    </source>
</evidence>
<dbReference type="InterPro" id="IPR036388">
    <property type="entry name" value="WH-like_DNA-bd_sf"/>
</dbReference>
<organism evidence="7 8">
    <name type="scientific">Salimicrobium halophilum</name>
    <dbReference type="NCBI Taxonomy" id="86666"/>
    <lineage>
        <taxon>Bacteria</taxon>
        <taxon>Bacillati</taxon>
        <taxon>Bacillota</taxon>
        <taxon>Bacilli</taxon>
        <taxon>Bacillales</taxon>
        <taxon>Bacillaceae</taxon>
        <taxon>Salimicrobium</taxon>
    </lineage>
</organism>
<dbReference type="RefSeq" id="WP_093194233.1">
    <property type="nucleotide sequence ID" value="NZ_FNEV01000008.1"/>
</dbReference>
<sequence>MREWIELQKKLYPDVLDVIRLRYRLLHHIQLMEPVGRRTLAENMKLAERTIRSEVNFLQSQGMVHVTTKGLLLTIEGRHVLEDMADYMKELAGVQVLENRLREKLKLDSVIVVPGDSDQHGWVKQEMGKSCVSYMQSVSDPGQTIAVTGGTTMAAVASQMTPYSGMEDSLFVPARGGLGERVEHQANTICVEMARKVMGNYRLLYVPDPISEESYQTIIEEPSVKEVLGIIRSSDIIVHGIGDAITMAERRKTPDDQLENIKHNHAVGEAFGYYFNQNGEVVHKVRTVGLQLEDLQTDRQVIAVAGGRSKADAIASYFRPGKSNVLITDEGAAKELIRDTSL</sequence>
<dbReference type="Pfam" id="PF21715">
    <property type="entry name" value="CggR_N"/>
    <property type="match status" value="1"/>
</dbReference>
<feature type="domain" description="CggR N-terminal DNA binding" evidence="6">
    <location>
        <begin position="18"/>
        <end position="88"/>
    </location>
</feature>
<dbReference type="Gene3D" id="1.10.10.10">
    <property type="entry name" value="Winged helix-like DNA-binding domain superfamily/Winged helix DNA-binding domain"/>
    <property type="match status" value="1"/>
</dbReference>
<dbReference type="InterPro" id="IPR051054">
    <property type="entry name" value="SorC_transcr_regulators"/>
</dbReference>
<dbReference type="EMBL" id="FNEV01000008">
    <property type="protein sequence ID" value="SDJ61561.1"/>
    <property type="molecule type" value="Genomic_DNA"/>
</dbReference>
<comment type="similarity">
    <text evidence="1">Belongs to the SorC transcriptional regulatory family.</text>
</comment>
<dbReference type="OrthoDB" id="9793820at2"/>
<dbReference type="GO" id="GO:0003677">
    <property type="term" value="F:DNA binding"/>
    <property type="evidence" value="ECO:0007669"/>
    <property type="project" value="UniProtKB-KW"/>
</dbReference>
<protein>
    <submittedName>
        <fullName evidence="7">Central glycolytic genes regulator</fullName>
    </submittedName>
</protein>
<dbReference type="SUPFAM" id="SSF46785">
    <property type="entry name" value="Winged helix' DNA-binding domain"/>
    <property type="match status" value="1"/>
</dbReference>
<dbReference type="Proteomes" id="UP000199225">
    <property type="component" value="Unassembled WGS sequence"/>
</dbReference>
<evidence type="ECO:0000256" key="4">
    <source>
        <dbReference type="ARBA" id="ARBA00023163"/>
    </source>
</evidence>
<dbReference type="InterPro" id="IPR036390">
    <property type="entry name" value="WH_DNA-bd_sf"/>
</dbReference>
<dbReference type="InterPro" id="IPR007324">
    <property type="entry name" value="Sugar-bd_dom_put"/>
</dbReference>
<evidence type="ECO:0000259" key="6">
    <source>
        <dbReference type="Pfam" id="PF21715"/>
    </source>
</evidence>
<dbReference type="InterPro" id="IPR037171">
    <property type="entry name" value="NagB/RpiA_transferase-like"/>
</dbReference>
<dbReference type="InterPro" id="IPR048715">
    <property type="entry name" value="CggR_N"/>
</dbReference>
<dbReference type="SUPFAM" id="SSF100950">
    <property type="entry name" value="NagB/RpiA/CoA transferase-like"/>
    <property type="match status" value="1"/>
</dbReference>
<keyword evidence="8" id="KW-1185">Reference proteome</keyword>
<dbReference type="PANTHER" id="PTHR34294">
    <property type="entry name" value="TRANSCRIPTIONAL REGULATOR-RELATED"/>
    <property type="match status" value="1"/>
</dbReference>
<dbReference type="Pfam" id="PF04198">
    <property type="entry name" value="Sugar-bind"/>
    <property type="match status" value="1"/>
</dbReference>